<dbReference type="PRINTS" id="PR00725">
    <property type="entry name" value="DADACBPTASE1"/>
</dbReference>
<dbReference type="Gene3D" id="3.40.710.10">
    <property type="entry name" value="DD-peptidase/beta-lactamase superfamily"/>
    <property type="match status" value="1"/>
</dbReference>
<organism evidence="11 12">
    <name type="scientific">Candidatus Pullilachnospira gallistercoris</name>
    <dbReference type="NCBI Taxonomy" id="2840911"/>
    <lineage>
        <taxon>Bacteria</taxon>
        <taxon>Bacillati</taxon>
        <taxon>Bacillota</taxon>
        <taxon>Clostridia</taxon>
        <taxon>Lachnospirales</taxon>
        <taxon>Lachnospiraceae</taxon>
        <taxon>Lachnospiraceae incertae sedis</taxon>
        <taxon>Candidatus Pullilachnospira</taxon>
    </lineage>
</organism>
<accession>A0A9D1E852</accession>
<evidence type="ECO:0000256" key="4">
    <source>
        <dbReference type="ARBA" id="ARBA00022960"/>
    </source>
</evidence>
<dbReference type="PANTHER" id="PTHR21581:SF33">
    <property type="entry name" value="D-ALANYL-D-ALANINE CARBOXYPEPTIDASE DACB"/>
    <property type="match status" value="1"/>
</dbReference>
<dbReference type="InterPro" id="IPR018044">
    <property type="entry name" value="Peptidase_S11"/>
</dbReference>
<dbReference type="InterPro" id="IPR012338">
    <property type="entry name" value="Beta-lactam/transpept-like"/>
</dbReference>
<comment type="similarity">
    <text evidence="1 9">Belongs to the peptidase S11 family.</text>
</comment>
<dbReference type="InterPro" id="IPR001967">
    <property type="entry name" value="Peptidase_S11_N"/>
</dbReference>
<keyword evidence="6" id="KW-0961">Cell wall biogenesis/degradation</keyword>
<dbReference type="Pfam" id="PF00768">
    <property type="entry name" value="Peptidase_S11"/>
    <property type="match status" value="1"/>
</dbReference>
<keyword evidence="11" id="KW-0121">Carboxypeptidase</keyword>
<dbReference type="Proteomes" id="UP000823912">
    <property type="component" value="Unassembled WGS sequence"/>
</dbReference>
<reference evidence="11" key="1">
    <citation type="submission" date="2020-10" db="EMBL/GenBank/DDBJ databases">
        <authorList>
            <person name="Gilroy R."/>
        </authorList>
    </citation>
    <scope>NUCLEOTIDE SEQUENCE</scope>
    <source>
        <strain evidence="11">ChiSjej5B23-6657</strain>
    </source>
</reference>
<dbReference type="GO" id="GO:0009252">
    <property type="term" value="P:peptidoglycan biosynthetic process"/>
    <property type="evidence" value="ECO:0007669"/>
    <property type="project" value="UniProtKB-KW"/>
</dbReference>
<keyword evidence="2" id="KW-0732">Signal</keyword>
<dbReference type="AlphaFoldDB" id="A0A9D1E852"/>
<dbReference type="EMBL" id="DVHM01000044">
    <property type="protein sequence ID" value="HIR70164.1"/>
    <property type="molecule type" value="Genomic_DNA"/>
</dbReference>
<keyword evidence="3" id="KW-0378">Hydrolase</keyword>
<name>A0A9D1E852_9FIRM</name>
<feature type="domain" description="Peptidase S11 D-alanyl-D-alanine carboxypeptidase A N-terminal" evidence="10">
    <location>
        <begin position="60"/>
        <end position="291"/>
    </location>
</feature>
<sequence length="310" mass="33664">MLLTFGGCSSETGSYDIYQTSYEYGLVSATASEKKDYLFSATVCPPSADIGTDQVTSQVAQGAGVFNTATRQTLYAQNISGTLYPASTTKLLTLYVALKYGKLDQEYTVSERAVDQASDSSVCNLAAGDVLTLRQLLYGMMLRSGNDATVAIAEAVSGDVETFVALMNREALALGATHSHFVNPNGLHDDNHYTTVYDMYLILQEAVKNPAYQEILCTTSYDAVYRGADGQPKEQQWATTNRYLLGYEDAPEGITVLGGKTGTTGKAKYCLVLFSRNQRNEPIISIVFGADGRSNLYLLMSQILTQFGNM</sequence>
<evidence type="ECO:0000259" key="10">
    <source>
        <dbReference type="Pfam" id="PF00768"/>
    </source>
</evidence>
<evidence type="ECO:0000256" key="8">
    <source>
        <dbReference type="PIRSR" id="PIRSR618044-2"/>
    </source>
</evidence>
<feature type="active site" description="Acyl-ester intermediate" evidence="7">
    <location>
        <position position="87"/>
    </location>
</feature>
<dbReference type="GO" id="GO:0071555">
    <property type="term" value="P:cell wall organization"/>
    <property type="evidence" value="ECO:0007669"/>
    <property type="project" value="UniProtKB-KW"/>
</dbReference>
<comment type="caution">
    <text evidence="11">The sequence shown here is derived from an EMBL/GenBank/DDBJ whole genome shotgun (WGS) entry which is preliminary data.</text>
</comment>
<reference evidence="11" key="2">
    <citation type="journal article" date="2021" name="PeerJ">
        <title>Extensive microbial diversity within the chicken gut microbiome revealed by metagenomics and culture.</title>
        <authorList>
            <person name="Gilroy R."/>
            <person name="Ravi A."/>
            <person name="Getino M."/>
            <person name="Pursley I."/>
            <person name="Horton D.L."/>
            <person name="Alikhan N.F."/>
            <person name="Baker D."/>
            <person name="Gharbi K."/>
            <person name="Hall N."/>
            <person name="Watson M."/>
            <person name="Adriaenssens E.M."/>
            <person name="Foster-Nyarko E."/>
            <person name="Jarju S."/>
            <person name="Secka A."/>
            <person name="Antonio M."/>
            <person name="Oren A."/>
            <person name="Chaudhuri R.R."/>
            <person name="La Ragione R."/>
            <person name="Hildebrand F."/>
            <person name="Pallen M.J."/>
        </authorList>
    </citation>
    <scope>NUCLEOTIDE SEQUENCE</scope>
    <source>
        <strain evidence="11">ChiSjej5B23-6657</strain>
    </source>
</reference>
<dbReference type="GO" id="GO:0008360">
    <property type="term" value="P:regulation of cell shape"/>
    <property type="evidence" value="ECO:0007669"/>
    <property type="project" value="UniProtKB-KW"/>
</dbReference>
<proteinExistence type="inferred from homology"/>
<dbReference type="GO" id="GO:0009002">
    <property type="term" value="F:serine-type D-Ala-D-Ala carboxypeptidase activity"/>
    <property type="evidence" value="ECO:0007669"/>
    <property type="project" value="InterPro"/>
</dbReference>
<evidence type="ECO:0000313" key="12">
    <source>
        <dbReference type="Proteomes" id="UP000823912"/>
    </source>
</evidence>
<evidence type="ECO:0000256" key="7">
    <source>
        <dbReference type="PIRSR" id="PIRSR618044-1"/>
    </source>
</evidence>
<dbReference type="SUPFAM" id="SSF56601">
    <property type="entry name" value="beta-lactamase/transpeptidase-like"/>
    <property type="match status" value="1"/>
</dbReference>
<keyword evidence="5" id="KW-0573">Peptidoglycan synthesis</keyword>
<dbReference type="GO" id="GO:0006508">
    <property type="term" value="P:proteolysis"/>
    <property type="evidence" value="ECO:0007669"/>
    <property type="project" value="InterPro"/>
</dbReference>
<dbReference type="PANTHER" id="PTHR21581">
    <property type="entry name" value="D-ALANYL-D-ALANINE CARBOXYPEPTIDASE"/>
    <property type="match status" value="1"/>
</dbReference>
<evidence type="ECO:0000256" key="2">
    <source>
        <dbReference type="ARBA" id="ARBA00022729"/>
    </source>
</evidence>
<evidence type="ECO:0000256" key="5">
    <source>
        <dbReference type="ARBA" id="ARBA00022984"/>
    </source>
</evidence>
<feature type="active site" evidence="7">
    <location>
        <position position="144"/>
    </location>
</feature>
<feature type="active site" description="Proton acceptor" evidence="7">
    <location>
        <position position="90"/>
    </location>
</feature>
<keyword evidence="4" id="KW-0133">Cell shape</keyword>
<evidence type="ECO:0000256" key="9">
    <source>
        <dbReference type="RuleBase" id="RU004016"/>
    </source>
</evidence>
<evidence type="ECO:0000256" key="3">
    <source>
        <dbReference type="ARBA" id="ARBA00022801"/>
    </source>
</evidence>
<protein>
    <submittedName>
        <fullName evidence="11">D-alanyl-D-alanine carboxypeptidase</fullName>
    </submittedName>
</protein>
<evidence type="ECO:0000313" key="11">
    <source>
        <dbReference type="EMBL" id="HIR70164.1"/>
    </source>
</evidence>
<evidence type="ECO:0000256" key="1">
    <source>
        <dbReference type="ARBA" id="ARBA00007164"/>
    </source>
</evidence>
<keyword evidence="11" id="KW-0645">Protease</keyword>
<evidence type="ECO:0000256" key="6">
    <source>
        <dbReference type="ARBA" id="ARBA00023316"/>
    </source>
</evidence>
<feature type="binding site" evidence="8">
    <location>
        <position position="260"/>
    </location>
    <ligand>
        <name>substrate</name>
    </ligand>
</feature>
<gene>
    <name evidence="11" type="ORF">IAA55_02655</name>
</gene>